<dbReference type="Proteomes" id="UP001519325">
    <property type="component" value="Unassembled WGS sequence"/>
</dbReference>
<dbReference type="PANTHER" id="PTHR33744">
    <property type="entry name" value="CARBOHYDRATE DIACID REGULATOR"/>
    <property type="match status" value="1"/>
</dbReference>
<dbReference type="Pfam" id="PF13556">
    <property type="entry name" value="HTH_30"/>
    <property type="match status" value="1"/>
</dbReference>
<evidence type="ECO:0000313" key="4">
    <source>
        <dbReference type="Proteomes" id="UP001519325"/>
    </source>
</evidence>
<dbReference type="PANTHER" id="PTHR33744:SF7">
    <property type="entry name" value="PUCR FAMILY TRANSCRIPTIONAL REGULATOR"/>
    <property type="match status" value="1"/>
</dbReference>
<dbReference type="EMBL" id="JAGGMR010000001">
    <property type="protein sequence ID" value="MBP2191125.1"/>
    <property type="molecule type" value="Genomic_DNA"/>
</dbReference>
<proteinExistence type="predicted"/>
<feature type="compositionally biased region" description="Low complexity" evidence="1">
    <location>
        <begin position="23"/>
        <end position="34"/>
    </location>
</feature>
<protein>
    <recommendedName>
        <fullName evidence="2">PucR C-terminal helix-turn-helix domain-containing protein</fullName>
    </recommendedName>
</protein>
<evidence type="ECO:0000256" key="1">
    <source>
        <dbReference type="SAM" id="MobiDB-lite"/>
    </source>
</evidence>
<feature type="region of interest" description="Disordered" evidence="1">
    <location>
        <begin position="1"/>
        <end position="34"/>
    </location>
</feature>
<comment type="caution">
    <text evidence="3">The sequence shown here is derived from an EMBL/GenBank/DDBJ whole genome shotgun (WGS) entry which is preliminary data.</text>
</comment>
<dbReference type="RefSeq" id="WP_209892251.1">
    <property type="nucleotide sequence ID" value="NZ_JAGGMR010000001.1"/>
</dbReference>
<dbReference type="InterPro" id="IPR051448">
    <property type="entry name" value="CdaR-like_regulators"/>
</dbReference>
<evidence type="ECO:0000259" key="2">
    <source>
        <dbReference type="Pfam" id="PF13556"/>
    </source>
</evidence>
<name>A0ABS4QHK1_9NOCA</name>
<reference evidence="3 4" key="1">
    <citation type="submission" date="2021-03" db="EMBL/GenBank/DDBJ databases">
        <title>Sequencing the genomes of 1000 actinobacteria strains.</title>
        <authorList>
            <person name="Klenk H.-P."/>
        </authorList>
    </citation>
    <scope>NUCLEOTIDE SEQUENCE [LARGE SCALE GENOMIC DNA]</scope>
    <source>
        <strain evidence="3 4">DSM 45516</strain>
    </source>
</reference>
<dbReference type="InterPro" id="IPR042070">
    <property type="entry name" value="PucR_C-HTH_sf"/>
</dbReference>
<feature type="compositionally biased region" description="Polar residues" evidence="1">
    <location>
        <begin position="1"/>
        <end position="11"/>
    </location>
</feature>
<feature type="domain" description="PucR C-terminal helix-turn-helix" evidence="2">
    <location>
        <begin position="326"/>
        <end position="383"/>
    </location>
</feature>
<sequence length="398" mass="42776">MNTTVRHSTASARARSVHISRGSAPAATPPSAAALERGEVPPADLSAQVIHACTELAVAGYRGEDLAGRIAELESSARLWAKLGLGLDRLQQAVYAGFRAGSERVDGRQLSADEWRMATRRQLDTLESVHVRLSRVYTCQLPAPANSHHAATRNLAVALLRGDHAGPLARHCGIPISARYHVIALGVPAVADRSKSENGPATATRIDAALTEYCGPQALSIVGADGGTLLIPHDFVEDSGLGELFDALAEATRQPLIAVALTAATSDIPAADRQAHDFLDTATAMHVEPGLYRMSDLGLHFQLTRPGPARDVLRALLIPLDDHPELLHTLTTHLANDMNRQRTAKKLHVHTNTIDYRLKRIHQLTGCDPCSVAGLWRLRSALIVRRYTDRSPAAAHAG</sequence>
<evidence type="ECO:0000313" key="3">
    <source>
        <dbReference type="EMBL" id="MBP2191125.1"/>
    </source>
</evidence>
<accession>A0ABS4QHK1</accession>
<gene>
    <name evidence="3" type="ORF">BJ987_004026</name>
</gene>
<keyword evidence="4" id="KW-1185">Reference proteome</keyword>
<organism evidence="3 4">
    <name type="scientific">Nocardia goodfellowii</name>
    <dbReference type="NCBI Taxonomy" id="882446"/>
    <lineage>
        <taxon>Bacteria</taxon>
        <taxon>Bacillati</taxon>
        <taxon>Actinomycetota</taxon>
        <taxon>Actinomycetes</taxon>
        <taxon>Mycobacteriales</taxon>
        <taxon>Nocardiaceae</taxon>
        <taxon>Nocardia</taxon>
    </lineage>
</organism>
<dbReference type="Gene3D" id="1.10.10.2840">
    <property type="entry name" value="PucR C-terminal helix-turn-helix domain"/>
    <property type="match status" value="1"/>
</dbReference>
<dbReference type="InterPro" id="IPR025736">
    <property type="entry name" value="PucR_C-HTH_dom"/>
</dbReference>